<evidence type="ECO:0000313" key="2">
    <source>
        <dbReference type="EMBL" id="EMP35799.1"/>
    </source>
</evidence>
<dbReference type="EMBL" id="KB527578">
    <property type="protein sequence ID" value="EMP35799.1"/>
    <property type="molecule type" value="Genomic_DNA"/>
</dbReference>
<evidence type="ECO:0000313" key="3">
    <source>
        <dbReference type="Proteomes" id="UP000031443"/>
    </source>
</evidence>
<proteinExistence type="predicted"/>
<feature type="compositionally biased region" description="Basic and acidic residues" evidence="1">
    <location>
        <begin position="105"/>
        <end position="114"/>
    </location>
</feature>
<evidence type="ECO:0000256" key="1">
    <source>
        <dbReference type="SAM" id="MobiDB-lite"/>
    </source>
</evidence>
<keyword evidence="3" id="KW-1185">Reference proteome</keyword>
<organism evidence="2 3">
    <name type="scientific">Chelonia mydas</name>
    <name type="common">Green sea-turtle</name>
    <name type="synonym">Chelonia agassizi</name>
    <dbReference type="NCBI Taxonomy" id="8469"/>
    <lineage>
        <taxon>Eukaryota</taxon>
        <taxon>Metazoa</taxon>
        <taxon>Chordata</taxon>
        <taxon>Craniata</taxon>
        <taxon>Vertebrata</taxon>
        <taxon>Euteleostomi</taxon>
        <taxon>Archelosauria</taxon>
        <taxon>Testudinata</taxon>
        <taxon>Testudines</taxon>
        <taxon>Cryptodira</taxon>
        <taxon>Durocryptodira</taxon>
        <taxon>Americhelydia</taxon>
        <taxon>Chelonioidea</taxon>
        <taxon>Cheloniidae</taxon>
        <taxon>Chelonia</taxon>
    </lineage>
</organism>
<feature type="compositionally biased region" description="Low complexity" evidence="1">
    <location>
        <begin position="116"/>
        <end position="131"/>
    </location>
</feature>
<gene>
    <name evidence="2" type="ORF">UY3_07036</name>
</gene>
<dbReference type="AlphaFoldDB" id="M7BF35"/>
<accession>M7BF35</accession>
<dbReference type="Proteomes" id="UP000031443">
    <property type="component" value="Unassembled WGS sequence"/>
</dbReference>
<sequence>MKSECRKTIDQNCTTGNPLTSCLFYKEFDLVLGSAPTGSSSIMVHDDLVSRYGSLLAPEPSMGANGSQQHILQGDHEVTLLLKPVPDQAMEQDQWQILGPRSEELFDVPPEKHPAAKPAANPEETEAAPEPVVEFNGSFTGMECGIRY</sequence>
<protein>
    <submittedName>
        <fullName evidence="2">Uncharacterized protein</fullName>
    </submittedName>
</protein>
<name>M7BF35_CHEMY</name>
<feature type="region of interest" description="Disordered" evidence="1">
    <location>
        <begin position="105"/>
        <end position="131"/>
    </location>
</feature>
<reference evidence="3" key="1">
    <citation type="journal article" date="2013" name="Nat. Genet.">
        <title>The draft genomes of soft-shell turtle and green sea turtle yield insights into the development and evolution of the turtle-specific body plan.</title>
        <authorList>
            <person name="Wang Z."/>
            <person name="Pascual-Anaya J."/>
            <person name="Zadissa A."/>
            <person name="Li W."/>
            <person name="Niimura Y."/>
            <person name="Huang Z."/>
            <person name="Li C."/>
            <person name="White S."/>
            <person name="Xiong Z."/>
            <person name="Fang D."/>
            <person name="Wang B."/>
            <person name="Ming Y."/>
            <person name="Chen Y."/>
            <person name="Zheng Y."/>
            <person name="Kuraku S."/>
            <person name="Pignatelli M."/>
            <person name="Herrero J."/>
            <person name="Beal K."/>
            <person name="Nozawa M."/>
            <person name="Li Q."/>
            <person name="Wang J."/>
            <person name="Zhang H."/>
            <person name="Yu L."/>
            <person name="Shigenobu S."/>
            <person name="Wang J."/>
            <person name="Liu J."/>
            <person name="Flicek P."/>
            <person name="Searle S."/>
            <person name="Wang J."/>
            <person name="Kuratani S."/>
            <person name="Yin Y."/>
            <person name="Aken B."/>
            <person name="Zhang G."/>
            <person name="Irie N."/>
        </authorList>
    </citation>
    <scope>NUCLEOTIDE SEQUENCE [LARGE SCALE GENOMIC DNA]</scope>
</reference>